<dbReference type="RefSeq" id="WP_048513246.1">
    <property type="nucleotide sequence ID" value="NZ_FUXD01000001.1"/>
</dbReference>
<keyword evidence="2" id="KW-1185">Reference proteome</keyword>
<reference evidence="1 2" key="1">
    <citation type="submission" date="2015-06" db="EMBL/GenBank/DDBJ databases">
        <title>Draft genome sequence of beer spoilage bacterium Megasphaera cerevisiae type strain 20462.</title>
        <authorList>
            <person name="Kutumbaka K."/>
            <person name="Pasmowitz J."/>
            <person name="Mategko J."/>
            <person name="Reyes D."/>
            <person name="Friedrich A."/>
            <person name="Han S."/>
            <person name="Martens-Habbena W."/>
            <person name="Neal-McKinney J."/>
            <person name="Janagama H.K."/>
            <person name="Nadala C."/>
            <person name="Samadpour M."/>
        </authorList>
    </citation>
    <scope>NUCLEOTIDE SEQUENCE [LARGE SCALE GENOMIC DNA]</scope>
    <source>
        <strain evidence="1 2">DSM 20462</strain>
    </source>
</reference>
<comment type="caution">
    <text evidence="1">The sequence shown here is derived from an EMBL/GenBank/DDBJ whole genome shotgun (WGS) entry which is preliminary data.</text>
</comment>
<evidence type="ECO:0000313" key="1">
    <source>
        <dbReference type="EMBL" id="KMO87430.1"/>
    </source>
</evidence>
<organism evidence="1 2">
    <name type="scientific">Megasphaera cerevisiae DSM 20462</name>
    <dbReference type="NCBI Taxonomy" id="1122219"/>
    <lineage>
        <taxon>Bacteria</taxon>
        <taxon>Bacillati</taxon>
        <taxon>Bacillota</taxon>
        <taxon>Negativicutes</taxon>
        <taxon>Veillonellales</taxon>
        <taxon>Veillonellaceae</taxon>
        <taxon>Megasphaera</taxon>
    </lineage>
</organism>
<dbReference type="Proteomes" id="UP000036503">
    <property type="component" value="Unassembled WGS sequence"/>
</dbReference>
<accession>A0A0J6WV66</accession>
<evidence type="ECO:0000313" key="2">
    <source>
        <dbReference type="Proteomes" id="UP000036503"/>
    </source>
</evidence>
<evidence type="ECO:0008006" key="3">
    <source>
        <dbReference type="Google" id="ProtNLM"/>
    </source>
</evidence>
<dbReference type="InParanoid" id="A0A0J6WV66"/>
<protein>
    <recommendedName>
        <fullName evidence="3">HEPN domain-containing protein</fullName>
    </recommendedName>
</protein>
<proteinExistence type="predicted"/>
<dbReference type="STRING" id="39029.BSR42_05000"/>
<name>A0A0J6WV66_9FIRM</name>
<dbReference type="AlphaFoldDB" id="A0A0J6WV66"/>
<dbReference type="EMBL" id="LEKT01000005">
    <property type="protein sequence ID" value="KMO87430.1"/>
    <property type="molecule type" value="Genomic_DNA"/>
</dbReference>
<sequence>MKSKIGVTIFSNGDMDILQGSIYEELWNDYCTFKKRAIRQKEKDTPKGNFLARRYERAALLALYAFFRGVLDNWIMQIIRRNNLYTEMQHADLSKKCSAVLEYCFFCSYEKKEKDISRLKIFINRYEQSDLALLEHADYQVLMEMEQQIDEYLCFVEHATSLKRFPLPEQSTSGLVHQLGKIMKAGQ</sequence>
<gene>
    <name evidence="1" type="ORF">AB840_02450</name>
</gene>
<dbReference type="OrthoDB" id="1623067at2"/>
<dbReference type="PATRIC" id="fig|1122219.3.peg.2049"/>